<evidence type="ECO:0000313" key="1">
    <source>
        <dbReference type="EMBL" id="KAH0810991.1"/>
    </source>
</evidence>
<organism evidence="1 2">
    <name type="scientific">Tenebrio molitor</name>
    <name type="common">Yellow mealworm beetle</name>
    <dbReference type="NCBI Taxonomy" id="7067"/>
    <lineage>
        <taxon>Eukaryota</taxon>
        <taxon>Metazoa</taxon>
        <taxon>Ecdysozoa</taxon>
        <taxon>Arthropoda</taxon>
        <taxon>Hexapoda</taxon>
        <taxon>Insecta</taxon>
        <taxon>Pterygota</taxon>
        <taxon>Neoptera</taxon>
        <taxon>Endopterygota</taxon>
        <taxon>Coleoptera</taxon>
        <taxon>Polyphaga</taxon>
        <taxon>Cucujiformia</taxon>
        <taxon>Tenebrionidae</taxon>
        <taxon>Tenebrio</taxon>
    </lineage>
</organism>
<dbReference type="AlphaFoldDB" id="A0A8J6HAY3"/>
<comment type="caution">
    <text evidence="1">The sequence shown here is derived from an EMBL/GenBank/DDBJ whole genome shotgun (WGS) entry which is preliminary data.</text>
</comment>
<reference evidence="1" key="1">
    <citation type="journal article" date="2020" name="J Insects Food Feed">
        <title>The yellow mealworm (Tenebrio molitor) genome: a resource for the emerging insects as food and feed industry.</title>
        <authorList>
            <person name="Eriksson T."/>
            <person name="Andere A."/>
            <person name="Kelstrup H."/>
            <person name="Emery V."/>
            <person name="Picard C."/>
        </authorList>
    </citation>
    <scope>NUCLEOTIDE SEQUENCE</scope>
    <source>
        <strain evidence="1">Stoneville</strain>
        <tissue evidence="1">Whole head</tissue>
    </source>
</reference>
<dbReference type="InterPro" id="IPR004127">
    <property type="entry name" value="Prefoldin_subunit_alpha"/>
</dbReference>
<accession>A0A8J6HAY3</accession>
<gene>
    <name evidence="1" type="ORF">GEV33_011801</name>
</gene>
<dbReference type="Pfam" id="PF02996">
    <property type="entry name" value="Prefoldin"/>
    <property type="match status" value="1"/>
</dbReference>
<dbReference type="SUPFAM" id="SSF46579">
    <property type="entry name" value="Prefoldin"/>
    <property type="match status" value="1"/>
</dbReference>
<proteinExistence type="predicted"/>
<dbReference type="Gene3D" id="1.10.287.370">
    <property type="match status" value="1"/>
</dbReference>
<dbReference type="InterPro" id="IPR009053">
    <property type="entry name" value="Prefoldin"/>
</dbReference>
<name>A0A8J6HAY3_TENMO</name>
<protein>
    <submittedName>
        <fullName evidence="1">Uncharacterized protein</fullName>
    </submittedName>
</protein>
<reference evidence="1" key="2">
    <citation type="submission" date="2021-08" db="EMBL/GenBank/DDBJ databases">
        <authorList>
            <person name="Eriksson T."/>
        </authorList>
    </citation>
    <scope>NUCLEOTIDE SEQUENCE</scope>
    <source>
        <strain evidence="1">Stoneville</strain>
        <tissue evidence="1">Whole head</tissue>
    </source>
</reference>
<dbReference type="CDD" id="cd23158">
    <property type="entry name" value="Prefoldin_UXT"/>
    <property type="match status" value="1"/>
</dbReference>
<sequence>MTGELAKKIQEYEAFLEDTLKRDLAEVQNILKEKVKKHKEWEEVKQVVKTMNEFKEKDRDMVVRVGLDCGVHVTGEVTDFERSYVNVGLGYLLEMDCYEADKYSEIRMRGLKKDIEHYRKLAVHVKVNIKMVLLAINELQSLMLQNKTRGSVVLIGPWDSSSEPAGVRRCRHPSCACSCLCGVVRVQFGHARTLSFRSKTAISITDVESYAKDNK</sequence>
<keyword evidence="2" id="KW-1185">Reference proteome</keyword>
<dbReference type="EMBL" id="JABDTM020027129">
    <property type="protein sequence ID" value="KAH0810991.1"/>
    <property type="molecule type" value="Genomic_DNA"/>
</dbReference>
<dbReference type="Proteomes" id="UP000719412">
    <property type="component" value="Unassembled WGS sequence"/>
</dbReference>
<evidence type="ECO:0000313" key="2">
    <source>
        <dbReference type="Proteomes" id="UP000719412"/>
    </source>
</evidence>